<evidence type="ECO:0000256" key="2">
    <source>
        <dbReference type="ARBA" id="ARBA00022967"/>
    </source>
</evidence>
<dbReference type="eggNOG" id="COG2608">
    <property type="taxonomic scope" value="Bacteria"/>
</dbReference>
<dbReference type="GO" id="GO:0016020">
    <property type="term" value="C:membrane"/>
    <property type="evidence" value="ECO:0007669"/>
    <property type="project" value="TreeGrafter"/>
</dbReference>
<evidence type="ECO:0000256" key="1">
    <source>
        <dbReference type="ARBA" id="ARBA00022723"/>
    </source>
</evidence>
<keyword evidence="5" id="KW-1185">Reference proteome</keyword>
<dbReference type="Gene3D" id="3.30.70.100">
    <property type="match status" value="1"/>
</dbReference>
<organism evidence="4 5">
    <name type="scientific">Pedobacter antarcticus 4BY</name>
    <dbReference type="NCBI Taxonomy" id="1358423"/>
    <lineage>
        <taxon>Bacteria</taxon>
        <taxon>Pseudomonadati</taxon>
        <taxon>Bacteroidota</taxon>
        <taxon>Sphingobacteriia</taxon>
        <taxon>Sphingobacteriales</taxon>
        <taxon>Sphingobacteriaceae</taxon>
        <taxon>Pedobacter</taxon>
    </lineage>
</organism>
<dbReference type="AlphaFoldDB" id="A0A081PJQ0"/>
<evidence type="ECO:0000259" key="3">
    <source>
        <dbReference type="PROSITE" id="PS50846"/>
    </source>
</evidence>
<dbReference type="InterPro" id="IPR017969">
    <property type="entry name" value="Heavy-metal-associated_CS"/>
</dbReference>
<dbReference type="PANTHER" id="PTHR43520:SF8">
    <property type="entry name" value="P-TYPE CU(+) TRANSPORTER"/>
    <property type="match status" value="1"/>
</dbReference>
<feature type="domain" description="HMA" evidence="3">
    <location>
        <begin position="8"/>
        <end position="74"/>
    </location>
</feature>
<keyword evidence="1" id="KW-0479">Metal-binding</keyword>
<dbReference type="InterPro" id="IPR006121">
    <property type="entry name" value="HMA_dom"/>
</dbReference>
<name>A0A081PJQ0_9SPHI</name>
<accession>A0A081PJQ0</accession>
<protein>
    <recommendedName>
        <fullName evidence="3">HMA domain-containing protein</fullName>
    </recommendedName>
</protein>
<reference evidence="4 5" key="1">
    <citation type="journal article" date="1992" name="Int. J. Syst. Bacteriol.">
        <title>Sphingobacterium antarcticus sp. nov. a Psychrotrophic Bacterium from the Soils of Schirmacher Oasis, Antarctica.</title>
        <authorList>
            <person name="Shivaji S."/>
            <person name="Ray M.K."/>
            <person name="Rao N.S."/>
            <person name="Saiserr L."/>
            <person name="Jagannadham M.V."/>
            <person name="Kumar G.S."/>
            <person name="Reddy G."/>
            <person name="Bhargava P.M."/>
        </authorList>
    </citation>
    <scope>NUCLEOTIDE SEQUENCE [LARGE SCALE GENOMIC DNA]</scope>
    <source>
        <strain evidence="4 5">4BY</strain>
    </source>
</reference>
<keyword evidence="2" id="KW-1278">Translocase</keyword>
<dbReference type="Proteomes" id="UP000028007">
    <property type="component" value="Unassembled WGS sequence"/>
</dbReference>
<dbReference type="InterPro" id="IPR036163">
    <property type="entry name" value="HMA_dom_sf"/>
</dbReference>
<dbReference type="PANTHER" id="PTHR43520">
    <property type="entry name" value="ATP7, ISOFORM B"/>
    <property type="match status" value="1"/>
</dbReference>
<dbReference type="SUPFAM" id="SSF55008">
    <property type="entry name" value="HMA, heavy metal-associated domain"/>
    <property type="match status" value="1"/>
</dbReference>
<dbReference type="FunFam" id="3.30.70.100:FF:000005">
    <property type="entry name" value="Copper-exporting P-type ATPase A"/>
    <property type="match status" value="1"/>
</dbReference>
<gene>
    <name evidence="4" type="ORF">N180_20155</name>
</gene>
<comment type="caution">
    <text evidence="4">The sequence shown here is derived from an EMBL/GenBank/DDBJ whole genome shotgun (WGS) entry which is preliminary data.</text>
</comment>
<dbReference type="GO" id="GO:0005507">
    <property type="term" value="F:copper ion binding"/>
    <property type="evidence" value="ECO:0007669"/>
    <property type="project" value="TreeGrafter"/>
</dbReference>
<dbReference type="Pfam" id="PF00403">
    <property type="entry name" value="HMA"/>
    <property type="match status" value="1"/>
</dbReference>
<dbReference type="PROSITE" id="PS50846">
    <property type="entry name" value="HMA_2"/>
    <property type="match status" value="1"/>
</dbReference>
<dbReference type="GO" id="GO:0055070">
    <property type="term" value="P:copper ion homeostasis"/>
    <property type="evidence" value="ECO:0007669"/>
    <property type="project" value="TreeGrafter"/>
</dbReference>
<dbReference type="RefSeq" id="WP_037438771.1">
    <property type="nucleotide sequence ID" value="NZ_JNFF01000023.1"/>
</dbReference>
<dbReference type="PROSITE" id="PS01047">
    <property type="entry name" value="HMA_1"/>
    <property type="match status" value="1"/>
</dbReference>
<dbReference type="CDD" id="cd00371">
    <property type="entry name" value="HMA"/>
    <property type="match status" value="1"/>
</dbReference>
<proteinExistence type="predicted"/>
<dbReference type="GO" id="GO:0043682">
    <property type="term" value="F:P-type divalent copper transporter activity"/>
    <property type="evidence" value="ECO:0007669"/>
    <property type="project" value="TreeGrafter"/>
</dbReference>
<sequence length="86" mass="9154">MAPLENIETLSLPVLGMTCAACAGSVESIIGSQPGVNKAEVNYATQSVKILFRPDQVQPTTFQKAVQSIGYDLILDTESGKEKQSP</sequence>
<evidence type="ECO:0000313" key="4">
    <source>
        <dbReference type="EMBL" id="KEQ30923.1"/>
    </source>
</evidence>
<dbReference type="EMBL" id="JNFF01000023">
    <property type="protein sequence ID" value="KEQ30923.1"/>
    <property type="molecule type" value="Genomic_DNA"/>
</dbReference>
<dbReference type="OrthoDB" id="1496199at2"/>
<evidence type="ECO:0000313" key="5">
    <source>
        <dbReference type="Proteomes" id="UP000028007"/>
    </source>
</evidence>